<name>A0AA39U6V2_9AGAR</name>
<feature type="transmembrane region" description="Helical" evidence="1">
    <location>
        <begin position="161"/>
        <end position="179"/>
    </location>
</feature>
<dbReference type="EMBL" id="JAUEPR010000013">
    <property type="protein sequence ID" value="KAK0478707.1"/>
    <property type="molecule type" value="Genomic_DNA"/>
</dbReference>
<keyword evidence="1" id="KW-1133">Transmembrane helix</keyword>
<keyword evidence="1" id="KW-0472">Membrane</keyword>
<comment type="caution">
    <text evidence="2">The sequence shown here is derived from an EMBL/GenBank/DDBJ whole genome shotgun (WGS) entry which is preliminary data.</text>
</comment>
<organism evidence="2 3">
    <name type="scientific">Armillaria novae-zelandiae</name>
    <dbReference type="NCBI Taxonomy" id="153914"/>
    <lineage>
        <taxon>Eukaryota</taxon>
        <taxon>Fungi</taxon>
        <taxon>Dikarya</taxon>
        <taxon>Basidiomycota</taxon>
        <taxon>Agaricomycotina</taxon>
        <taxon>Agaricomycetes</taxon>
        <taxon>Agaricomycetidae</taxon>
        <taxon>Agaricales</taxon>
        <taxon>Marasmiineae</taxon>
        <taxon>Physalacriaceae</taxon>
        <taxon>Armillaria</taxon>
    </lineage>
</organism>
<evidence type="ECO:0000313" key="3">
    <source>
        <dbReference type="Proteomes" id="UP001175227"/>
    </source>
</evidence>
<reference evidence="2" key="1">
    <citation type="submission" date="2023-06" db="EMBL/GenBank/DDBJ databases">
        <authorList>
            <consortium name="Lawrence Berkeley National Laboratory"/>
            <person name="Ahrendt S."/>
            <person name="Sahu N."/>
            <person name="Indic B."/>
            <person name="Wong-Bajracharya J."/>
            <person name="Merenyi Z."/>
            <person name="Ke H.-M."/>
            <person name="Monk M."/>
            <person name="Kocsube S."/>
            <person name="Drula E."/>
            <person name="Lipzen A."/>
            <person name="Balint B."/>
            <person name="Henrissat B."/>
            <person name="Andreopoulos B."/>
            <person name="Martin F.M."/>
            <person name="Harder C.B."/>
            <person name="Rigling D."/>
            <person name="Ford K.L."/>
            <person name="Foster G.D."/>
            <person name="Pangilinan J."/>
            <person name="Papanicolaou A."/>
            <person name="Barry K."/>
            <person name="LaButti K."/>
            <person name="Viragh M."/>
            <person name="Koriabine M."/>
            <person name="Yan M."/>
            <person name="Riley R."/>
            <person name="Champramary S."/>
            <person name="Plett K.L."/>
            <person name="Tsai I.J."/>
            <person name="Slot J."/>
            <person name="Sipos G."/>
            <person name="Plett J."/>
            <person name="Nagy L.G."/>
            <person name="Grigoriev I.V."/>
        </authorList>
    </citation>
    <scope>NUCLEOTIDE SEQUENCE</scope>
    <source>
        <strain evidence="2">ICMP 16352</strain>
    </source>
</reference>
<accession>A0AA39U6V2</accession>
<keyword evidence="3" id="KW-1185">Reference proteome</keyword>
<keyword evidence="1" id="KW-0812">Transmembrane</keyword>
<gene>
    <name evidence="2" type="ORF">IW261DRAFT_1480393</name>
</gene>
<sequence>MAFLLCITTVASFPSSLLVVVLAGPSFPFSFPSLQVQASTMLSLLFLSLFLAGRVFAFSFNVTVTPALAALAPSELLDFPFPSSISSCQSACDAANGVIANCTSSAQAATPSPDATPDPASACLCADTTVSALLTCEQCIYTAQIAANVPRSDPRAGSQPLLAAYSAACAAANITLLAPQTALALPENWDGPAGMHLSAAATVFTVMAATGMGVGAMWMLSNL</sequence>
<protein>
    <submittedName>
        <fullName evidence="2">Uncharacterized protein</fullName>
    </submittedName>
</protein>
<feature type="transmembrane region" description="Helical" evidence="1">
    <location>
        <begin position="39"/>
        <end position="57"/>
    </location>
</feature>
<feature type="transmembrane region" description="Helical" evidence="1">
    <location>
        <begin position="199"/>
        <end position="220"/>
    </location>
</feature>
<dbReference type="Proteomes" id="UP001175227">
    <property type="component" value="Unassembled WGS sequence"/>
</dbReference>
<evidence type="ECO:0000256" key="1">
    <source>
        <dbReference type="SAM" id="Phobius"/>
    </source>
</evidence>
<dbReference type="AlphaFoldDB" id="A0AA39U6V2"/>
<proteinExistence type="predicted"/>
<evidence type="ECO:0000313" key="2">
    <source>
        <dbReference type="EMBL" id="KAK0478707.1"/>
    </source>
</evidence>